<feature type="compositionally biased region" description="Basic and acidic residues" evidence="9">
    <location>
        <begin position="165"/>
        <end position="179"/>
    </location>
</feature>
<evidence type="ECO:0000256" key="6">
    <source>
        <dbReference type="ARBA" id="ARBA00022840"/>
    </source>
</evidence>
<dbReference type="InterPro" id="IPR024604">
    <property type="entry name" value="GSG2_C"/>
</dbReference>
<evidence type="ECO:0000256" key="2">
    <source>
        <dbReference type="ARBA" id="ARBA00022527"/>
    </source>
</evidence>
<dbReference type="SUPFAM" id="SSF56112">
    <property type="entry name" value="Protein kinase-like (PK-like)"/>
    <property type="match status" value="1"/>
</dbReference>
<dbReference type="EMBL" id="GL377302">
    <property type="protein sequence ID" value="EFJ01863.1"/>
    <property type="molecule type" value="Genomic_DNA"/>
</dbReference>
<feature type="domain" description="Protein kinase" evidence="10">
    <location>
        <begin position="425"/>
        <end position="794"/>
    </location>
</feature>
<dbReference type="Proteomes" id="UP000007431">
    <property type="component" value="Unassembled WGS sequence"/>
</dbReference>
<comment type="catalytic activity">
    <reaction evidence="8">
        <text>L-seryl-[protein] + ATP = O-phospho-L-seryl-[protein] + ADP + H(+)</text>
        <dbReference type="Rhea" id="RHEA:17989"/>
        <dbReference type="Rhea" id="RHEA-COMP:9863"/>
        <dbReference type="Rhea" id="RHEA-COMP:11604"/>
        <dbReference type="ChEBI" id="CHEBI:15378"/>
        <dbReference type="ChEBI" id="CHEBI:29999"/>
        <dbReference type="ChEBI" id="CHEBI:30616"/>
        <dbReference type="ChEBI" id="CHEBI:83421"/>
        <dbReference type="ChEBI" id="CHEBI:456216"/>
        <dbReference type="EC" id="2.7.11.1"/>
    </reaction>
</comment>
<dbReference type="GO" id="GO:0000278">
    <property type="term" value="P:mitotic cell cycle"/>
    <property type="evidence" value="ECO:0007669"/>
    <property type="project" value="TreeGrafter"/>
</dbReference>
<dbReference type="GO" id="GO:0005634">
    <property type="term" value="C:nucleus"/>
    <property type="evidence" value="ECO:0007669"/>
    <property type="project" value="TreeGrafter"/>
</dbReference>
<dbReference type="PANTHER" id="PTHR24419">
    <property type="entry name" value="INTERLEUKIN-1 RECEPTOR-ASSOCIATED KINASE"/>
    <property type="match status" value="1"/>
</dbReference>
<dbReference type="InterPro" id="IPR011009">
    <property type="entry name" value="Kinase-like_dom_sf"/>
</dbReference>
<evidence type="ECO:0000256" key="7">
    <source>
        <dbReference type="ARBA" id="ARBA00047899"/>
    </source>
</evidence>
<feature type="region of interest" description="Disordered" evidence="9">
    <location>
        <begin position="165"/>
        <end position="272"/>
    </location>
</feature>
<keyword evidence="6" id="KW-0067">ATP-binding</keyword>
<evidence type="ECO:0000256" key="9">
    <source>
        <dbReference type="SAM" id="MobiDB-lite"/>
    </source>
</evidence>
<evidence type="ECO:0000256" key="1">
    <source>
        <dbReference type="ARBA" id="ARBA00012513"/>
    </source>
</evidence>
<dbReference type="SMART" id="SM01331">
    <property type="entry name" value="DUF3635"/>
    <property type="match status" value="1"/>
</dbReference>
<sequence length="828" mass="90616">MFGARTKQVKTYGKRSQRIVPASGSSDLRAAYRAPSIFDDLPPPQYAPVACRMKKRENTTTTKPGSPKVVHVKRSKPAAVPARRSDAAVKAADKMRPAAKTTINKLREAASAEDAPRSPLQAVPLNSPAVKAKRPRVTLGKGRPTGLMNRSSTTNVDIITLDHDGTPLKQERRVSHPRADVNPPQAKKPLQSLAARLSNAPVEASDDEDEYVPPPRVQRRKRLVSDVPKPAPRVIEIQSDSEQEPEPDYEEEVQPVTPAPAKPTTSFKLPTPPIVLLPTPRYTNVKVIPAPPSTSSLSPMSSLSPSPDSSPAPAAAPQRSFVMQPSSRPRQLTPIRGARRKGLFVPPSPPSPLTSSDLEDISFASSADDLDLDSSLSSLDEPPTFPEYVRPLLAECNQLDSGPYEFSAFLNTFPFDPVVGGTRGHASFRKIGEASYSEVFGIGDVVLKIIPLKDEEGRAATGAGKLKARRDSTSDDEDDEGPPPSDLKDVVKEIIVTRAMGQVCDRFVRLLKAYVVRGRYPEHLLSLWDEYNEVKGSESVRPDTFSVSQLYAIIILPNGGPDLEAYQFATPSRTGWRQACSIFWQVAKALGHAEQLVSFEHRDLHWGQVLVQNKTTAHKTPLAPRSQNVRPSSSTHKAMMDDPIHGIEATLIDLGLSRMDAGDGKGGERVHWTPFDSEVFDGEGEYQYEIYRMMRLVHTGRSWSDFKPLTNVMWLHYLVLQLLTKKGLKEPSRRTPSPAAQPGVFSEMECYKALVDIEEWLGRCVAEVVASAKKQGAPTRTRKSMAVKSQHTAGKKSAAVVPASISPACAGEVVAYGVKKGWIRPVGQ</sequence>
<feature type="region of interest" description="Disordered" evidence="9">
    <location>
        <begin position="1"/>
        <end position="24"/>
    </location>
</feature>
<dbReference type="GO" id="GO:0072354">
    <property type="term" value="F:histone H3T3 kinase activity"/>
    <property type="evidence" value="ECO:0007669"/>
    <property type="project" value="TreeGrafter"/>
</dbReference>
<feature type="compositionally biased region" description="Polar residues" evidence="9">
    <location>
        <begin position="321"/>
        <end position="330"/>
    </location>
</feature>
<dbReference type="PANTHER" id="PTHR24419:SF18">
    <property type="entry name" value="SERINE_THREONINE-PROTEIN KINASE HASPIN"/>
    <property type="match status" value="1"/>
</dbReference>
<dbReference type="GO" id="GO:0035556">
    <property type="term" value="P:intracellular signal transduction"/>
    <property type="evidence" value="ECO:0007669"/>
    <property type="project" value="TreeGrafter"/>
</dbReference>
<dbReference type="InParanoid" id="D8PS59"/>
<feature type="region of interest" description="Disordered" evidence="9">
    <location>
        <begin position="460"/>
        <end position="487"/>
    </location>
</feature>
<dbReference type="GO" id="GO:0005524">
    <property type="term" value="F:ATP binding"/>
    <property type="evidence" value="ECO:0007669"/>
    <property type="project" value="UniProtKB-KW"/>
</dbReference>
<accession>D8PS59</accession>
<organism evidence="12">
    <name type="scientific">Schizophyllum commune (strain H4-8 / FGSC 9210)</name>
    <name type="common">Split gill fungus</name>
    <dbReference type="NCBI Taxonomy" id="578458"/>
    <lineage>
        <taxon>Eukaryota</taxon>
        <taxon>Fungi</taxon>
        <taxon>Dikarya</taxon>
        <taxon>Basidiomycota</taxon>
        <taxon>Agaricomycotina</taxon>
        <taxon>Agaricomycetes</taxon>
        <taxon>Agaricomycetidae</taxon>
        <taxon>Agaricales</taxon>
        <taxon>Schizophyllaceae</taxon>
        <taxon>Schizophyllum</taxon>
    </lineage>
</organism>
<keyword evidence="4" id="KW-0547">Nucleotide-binding</keyword>
<evidence type="ECO:0000256" key="5">
    <source>
        <dbReference type="ARBA" id="ARBA00022777"/>
    </source>
</evidence>
<dbReference type="AlphaFoldDB" id="D8PS59"/>
<dbReference type="VEuPathDB" id="FungiDB:SCHCODRAFT_02623257"/>
<evidence type="ECO:0000259" key="10">
    <source>
        <dbReference type="PROSITE" id="PS50011"/>
    </source>
</evidence>
<keyword evidence="12" id="KW-1185">Reference proteome</keyword>
<keyword evidence="5" id="KW-0418">Kinase</keyword>
<dbReference type="Pfam" id="PF12330">
    <property type="entry name" value="Haspin_kinase"/>
    <property type="match status" value="1"/>
</dbReference>
<keyword evidence="3" id="KW-0808">Transferase</keyword>
<name>D8PS59_SCHCM</name>
<dbReference type="Gene3D" id="3.30.200.20">
    <property type="entry name" value="Phosphorylase Kinase, domain 1"/>
    <property type="match status" value="1"/>
</dbReference>
<dbReference type="OMA" id="LFWQVTR"/>
<feature type="region of interest" description="Disordered" evidence="9">
    <location>
        <begin position="619"/>
        <end position="639"/>
    </location>
</feature>
<evidence type="ECO:0000256" key="8">
    <source>
        <dbReference type="ARBA" id="ARBA00048679"/>
    </source>
</evidence>
<dbReference type="PROSITE" id="PS50011">
    <property type="entry name" value="PROTEIN_KINASE_DOM"/>
    <property type="match status" value="1"/>
</dbReference>
<feature type="region of interest" description="Disordered" evidence="9">
    <location>
        <begin position="287"/>
        <end position="358"/>
    </location>
</feature>
<feature type="compositionally biased region" description="Acidic residues" evidence="9">
    <location>
        <begin position="239"/>
        <end position="253"/>
    </location>
</feature>
<evidence type="ECO:0000256" key="4">
    <source>
        <dbReference type="ARBA" id="ARBA00022741"/>
    </source>
</evidence>
<dbReference type="HOGENOM" id="CLU_015501_0_0_1"/>
<protein>
    <recommendedName>
        <fullName evidence="1">non-specific serine/threonine protein kinase</fullName>
        <ecNumber evidence="1">2.7.11.1</ecNumber>
    </recommendedName>
</protein>
<dbReference type="STRING" id="578458.D8PS59"/>
<evidence type="ECO:0000313" key="12">
    <source>
        <dbReference type="Proteomes" id="UP000007431"/>
    </source>
</evidence>
<dbReference type="EC" id="2.7.11.1" evidence="1"/>
<feature type="compositionally biased region" description="Polar residues" evidence="9">
    <location>
        <begin position="625"/>
        <end position="636"/>
    </location>
</feature>
<dbReference type="GeneID" id="9589144"/>
<evidence type="ECO:0000256" key="3">
    <source>
        <dbReference type="ARBA" id="ARBA00022679"/>
    </source>
</evidence>
<keyword evidence="2" id="KW-0723">Serine/threonine-protein kinase</keyword>
<dbReference type="Gene3D" id="1.10.510.10">
    <property type="entry name" value="Transferase(Phosphotransferase) domain 1"/>
    <property type="match status" value="1"/>
</dbReference>
<dbReference type="KEGG" id="scm:SCHCO_02623257"/>
<dbReference type="OrthoDB" id="5327538at2759"/>
<gene>
    <name evidence="11" type="ORF">SCHCODRAFT_80430</name>
</gene>
<comment type="catalytic activity">
    <reaction evidence="7">
        <text>L-threonyl-[protein] + ATP = O-phospho-L-threonyl-[protein] + ADP + H(+)</text>
        <dbReference type="Rhea" id="RHEA:46608"/>
        <dbReference type="Rhea" id="RHEA-COMP:11060"/>
        <dbReference type="Rhea" id="RHEA-COMP:11605"/>
        <dbReference type="ChEBI" id="CHEBI:15378"/>
        <dbReference type="ChEBI" id="CHEBI:30013"/>
        <dbReference type="ChEBI" id="CHEBI:30616"/>
        <dbReference type="ChEBI" id="CHEBI:61977"/>
        <dbReference type="ChEBI" id="CHEBI:456216"/>
        <dbReference type="EC" id="2.7.11.1"/>
    </reaction>
</comment>
<evidence type="ECO:0000313" key="11">
    <source>
        <dbReference type="EMBL" id="EFJ01863.1"/>
    </source>
</evidence>
<dbReference type="eggNOG" id="KOG2464">
    <property type="taxonomic scope" value="Eukaryota"/>
</dbReference>
<feature type="compositionally biased region" description="Low complexity" evidence="9">
    <location>
        <begin position="293"/>
        <end position="317"/>
    </location>
</feature>
<dbReference type="InterPro" id="IPR000719">
    <property type="entry name" value="Prot_kinase_dom"/>
</dbReference>
<proteinExistence type="predicted"/>
<dbReference type="GO" id="GO:0005737">
    <property type="term" value="C:cytoplasm"/>
    <property type="evidence" value="ECO:0007669"/>
    <property type="project" value="TreeGrafter"/>
</dbReference>
<reference evidence="11 12" key="1">
    <citation type="journal article" date="2010" name="Nat. Biotechnol.">
        <title>Genome sequence of the model mushroom Schizophyllum commune.</title>
        <authorList>
            <person name="Ohm R.A."/>
            <person name="de Jong J.F."/>
            <person name="Lugones L.G."/>
            <person name="Aerts A."/>
            <person name="Kothe E."/>
            <person name="Stajich J.E."/>
            <person name="de Vries R.P."/>
            <person name="Record E."/>
            <person name="Levasseur A."/>
            <person name="Baker S.E."/>
            <person name="Bartholomew K.A."/>
            <person name="Coutinho P.M."/>
            <person name="Erdmann S."/>
            <person name="Fowler T.J."/>
            <person name="Gathman A.C."/>
            <person name="Lombard V."/>
            <person name="Henrissat B."/>
            <person name="Knabe N."/>
            <person name="Kuees U."/>
            <person name="Lilly W.W."/>
            <person name="Lindquist E."/>
            <person name="Lucas S."/>
            <person name="Magnuson J.K."/>
            <person name="Piumi F."/>
            <person name="Raudaskoski M."/>
            <person name="Salamov A."/>
            <person name="Schmutz J."/>
            <person name="Schwarze F.W.M.R."/>
            <person name="vanKuyk P.A."/>
            <person name="Horton J.S."/>
            <person name="Grigoriev I.V."/>
            <person name="Woesten H.A.B."/>
        </authorList>
    </citation>
    <scope>NUCLEOTIDE SEQUENCE [LARGE SCALE GENOMIC DNA]</scope>
    <source>
        <strain evidence="12">H4-8 / FGSC 9210</strain>
    </source>
</reference>